<dbReference type="Gene3D" id="1.50.10.10">
    <property type="match status" value="1"/>
</dbReference>
<organism evidence="5 6">
    <name type="scientific">Bifidobacterium xylocopae</name>
    <dbReference type="NCBI Taxonomy" id="2493119"/>
    <lineage>
        <taxon>Bacteria</taxon>
        <taxon>Bacillati</taxon>
        <taxon>Actinomycetota</taxon>
        <taxon>Actinomycetes</taxon>
        <taxon>Bifidobacteriales</taxon>
        <taxon>Bifidobacteriaceae</taxon>
        <taxon>Bifidobacterium</taxon>
    </lineage>
</organism>
<dbReference type="InterPro" id="IPR023198">
    <property type="entry name" value="PGP-like_dom2"/>
</dbReference>
<dbReference type="InterPro" id="IPR005196">
    <property type="entry name" value="Glyco_hydro_65_N"/>
</dbReference>
<dbReference type="InterPro" id="IPR005194">
    <property type="entry name" value="Glyco_hydro_65_C"/>
</dbReference>
<dbReference type="EMBL" id="PDCH01000005">
    <property type="protein sequence ID" value="RBP99482.1"/>
    <property type="molecule type" value="Genomic_DNA"/>
</dbReference>
<dbReference type="SUPFAM" id="SSF56784">
    <property type="entry name" value="HAD-like"/>
    <property type="match status" value="1"/>
</dbReference>
<dbReference type="PANTHER" id="PTHR11051:SF13">
    <property type="entry name" value="GLYCOSYL TRANSFERASE"/>
    <property type="match status" value="1"/>
</dbReference>
<dbReference type="AlphaFoldDB" id="A0A366KE18"/>
<dbReference type="GO" id="GO:0016757">
    <property type="term" value="F:glycosyltransferase activity"/>
    <property type="evidence" value="ECO:0007669"/>
    <property type="project" value="UniProtKB-ARBA"/>
</dbReference>
<accession>A0A366KE18</accession>
<feature type="domain" description="Glycoside hydrolase family 65 C-terminal" evidence="3">
    <location>
        <begin position="1007"/>
        <end position="1062"/>
    </location>
</feature>
<reference evidence="5 6" key="1">
    <citation type="submission" date="2017-10" db="EMBL/GenBank/DDBJ databases">
        <title>Bifidobacterium xylocopum sp. nov. and Bifidobacterium aemilianum sp. nov., from the carpenter bee (Xylocopa violacea) digestive tract.</title>
        <authorList>
            <person name="Alberoni D."/>
            <person name="Baffoni L."/>
            <person name="Di Gioia D."/>
            <person name="Gaggia F."/>
            <person name="Biavati B."/>
        </authorList>
    </citation>
    <scope>NUCLEOTIDE SEQUENCE [LARGE SCALE GENOMIC DNA]</scope>
    <source>
        <strain evidence="5 6">XV2</strain>
    </source>
</reference>
<evidence type="ECO:0000259" key="3">
    <source>
        <dbReference type="Pfam" id="PF03633"/>
    </source>
</evidence>
<dbReference type="SUPFAM" id="SSF74650">
    <property type="entry name" value="Galactose mutarotase-like"/>
    <property type="match status" value="1"/>
</dbReference>
<dbReference type="GO" id="GO:0005975">
    <property type="term" value="P:carbohydrate metabolic process"/>
    <property type="evidence" value="ECO:0007669"/>
    <property type="project" value="InterPro"/>
</dbReference>
<dbReference type="Pfam" id="PF03633">
    <property type="entry name" value="Glyco_hydro_65C"/>
    <property type="match status" value="1"/>
</dbReference>
<dbReference type="Gene3D" id="2.60.420.10">
    <property type="entry name" value="Maltose phosphorylase, domain 3"/>
    <property type="match status" value="1"/>
</dbReference>
<dbReference type="InterPro" id="IPR036412">
    <property type="entry name" value="HAD-like_sf"/>
</dbReference>
<dbReference type="Proteomes" id="UP000252345">
    <property type="component" value="Unassembled WGS sequence"/>
</dbReference>
<dbReference type="Pfam" id="PF03636">
    <property type="entry name" value="Glyco_hydro_65N"/>
    <property type="match status" value="1"/>
</dbReference>
<dbReference type="InterPro" id="IPR023214">
    <property type="entry name" value="HAD_sf"/>
</dbReference>
<dbReference type="InterPro" id="IPR011013">
    <property type="entry name" value="Gal_mutarotase_sf_dom"/>
</dbReference>
<keyword evidence="6" id="KW-1185">Reference proteome</keyword>
<protein>
    <submittedName>
        <fullName evidence="5">Glycosyl hydrolase family 65</fullName>
    </submittedName>
</protein>
<sequence>MVELCWHKECAPPRLGAMEISQAKAVLFDLDGVLVPTVRLHRKAWKELFDQVLPEGVAPYTEQDYFAYVDGKPRYDGVAGVLESRDMHLPWGGRDDNPDKQTICAYGNRKNLVFERLLEREGIEPYPDTVDVLQHLLGAGKSLAVVSSSRNANTVLQVAGIRNFFDRIVDGNVRAEQGLKGKPAPDTYSYAAERLGERQEDCAVVEDALSGVQAGRDGGFGLVVGVDRGAGRQRLLESGADVVVSDLIELIERGGRRADAYERSSLDPRDYPEDPWALEERCPPRPESATLFSVSNGTIGLRGDGGCPRSLGNGSFLSGFHDTYAIKHPENAYGFAKVGQVIQGVPDVSDFTLTADGAPLGEMVDSSQRVDFRQGLATMTRSYRLADGARLRMSVDRMVCLFDPNLAMVRLRVDAPDRQVEVGVDGRINVETPGLVASDDPRKSALVDGCGIHEVVDAAPGQPPAAFGAAGQEGPPSAVAADALGDGPVWGQASVGASSRESHVYRTNNSRLTMAMSFSQWSLAGDGQPIQELPGHEWRLQAGPGSPACVVRFASYHSYPLRPLGVRSGLAAMAESDDARELLERCSGTLTQAEQVGPEVLLDRQRDWLDAFWERADIEIEDGRGSDAGRIQQVTRWELFQLAQATAQITNGVGAKGLSGTGYDGHYFWDTEIYILPFLVYTDPERARRLLHYRHGMLPSARRRAATMGLNGALFPWRTINGEESSAYFPTGTAQYHIDADIAYAATQYALVCGDDDYLAGEGMDILVETARMWLSLGGFHKDGCFHIYSVTGPDEYTAMVDDNLYTNQMARFNLQAACMAAQHLEEGNPRSLKAAMERLGLDRSELARFKAAADAMFLPYAQEEGVHAQDAQFMRRPKWDFEHCPARPLLLYYHPLAIYGHKVLKQTDVVLALYLLSSWFSPEAKRADFDYYDPLTTGDSTLSAASQSIIAAEVGHQGLALRYFRESLFADVMNLHANTIDGIHLAAAGGIWSTLVCGFGGLRDTGGTRIEIDPRLPEGWKSLTYRLKIGPTRLKLRLTARGVQAERLEGPALTVRIGGEDRRV</sequence>
<evidence type="ECO:0000313" key="5">
    <source>
        <dbReference type="EMBL" id="RBP99482.1"/>
    </source>
</evidence>
<gene>
    <name evidence="5" type="ORF">CRD59_03725</name>
</gene>
<feature type="domain" description="Glycoside hydrolase family 65 N-terminal" evidence="4">
    <location>
        <begin position="288"/>
        <end position="558"/>
    </location>
</feature>
<dbReference type="SFLD" id="SFLDG01129">
    <property type="entry name" value="C1.5:_HAD__Beta-PGM__Phosphata"/>
    <property type="match status" value="1"/>
</dbReference>
<evidence type="ECO:0000259" key="2">
    <source>
        <dbReference type="Pfam" id="PF03632"/>
    </source>
</evidence>
<dbReference type="InterPro" id="IPR037018">
    <property type="entry name" value="GH65_N"/>
</dbReference>
<dbReference type="InterPro" id="IPR008928">
    <property type="entry name" value="6-hairpin_glycosidase_sf"/>
</dbReference>
<dbReference type="Pfam" id="PF00702">
    <property type="entry name" value="Hydrolase"/>
    <property type="match status" value="1"/>
</dbReference>
<dbReference type="InterPro" id="IPR005195">
    <property type="entry name" value="Glyco_hydro_65_M"/>
</dbReference>
<dbReference type="SUPFAM" id="SSF48208">
    <property type="entry name" value="Six-hairpin glycosidases"/>
    <property type="match status" value="1"/>
</dbReference>
<evidence type="ECO:0000256" key="1">
    <source>
        <dbReference type="ARBA" id="ARBA00023295"/>
    </source>
</evidence>
<keyword evidence="1" id="KW-0326">Glycosidase</keyword>
<evidence type="ECO:0000313" key="6">
    <source>
        <dbReference type="Proteomes" id="UP000252345"/>
    </source>
</evidence>
<dbReference type="InterPro" id="IPR006439">
    <property type="entry name" value="HAD-SF_hydro_IA"/>
</dbReference>
<proteinExistence type="predicted"/>
<name>A0A366KE18_9BIFI</name>
<dbReference type="Pfam" id="PF03632">
    <property type="entry name" value="Glyco_hydro_65m"/>
    <property type="match status" value="1"/>
</dbReference>
<dbReference type="NCBIfam" id="TIGR01509">
    <property type="entry name" value="HAD-SF-IA-v3"/>
    <property type="match status" value="1"/>
</dbReference>
<dbReference type="Gene3D" id="2.70.98.40">
    <property type="entry name" value="Glycoside hydrolase, family 65, N-terminal domain"/>
    <property type="match status" value="1"/>
</dbReference>
<dbReference type="Gene3D" id="1.10.150.240">
    <property type="entry name" value="Putative phosphatase, domain 2"/>
    <property type="match status" value="1"/>
</dbReference>
<dbReference type="Gene3D" id="3.40.50.1000">
    <property type="entry name" value="HAD superfamily/HAD-like"/>
    <property type="match status" value="1"/>
</dbReference>
<dbReference type="PANTHER" id="PTHR11051">
    <property type="entry name" value="GLYCOSYL HYDROLASE-RELATED"/>
    <property type="match status" value="1"/>
</dbReference>
<dbReference type="SFLD" id="SFLDS00003">
    <property type="entry name" value="Haloacid_Dehalogenase"/>
    <property type="match status" value="1"/>
</dbReference>
<dbReference type="GO" id="GO:0004553">
    <property type="term" value="F:hydrolase activity, hydrolyzing O-glycosyl compounds"/>
    <property type="evidence" value="ECO:0007669"/>
    <property type="project" value="TreeGrafter"/>
</dbReference>
<comment type="caution">
    <text evidence="5">The sequence shown here is derived from an EMBL/GenBank/DDBJ whole genome shotgun (WGS) entry which is preliminary data.</text>
</comment>
<evidence type="ECO:0000259" key="4">
    <source>
        <dbReference type="Pfam" id="PF03636"/>
    </source>
</evidence>
<dbReference type="GO" id="GO:0030246">
    <property type="term" value="F:carbohydrate binding"/>
    <property type="evidence" value="ECO:0007669"/>
    <property type="project" value="InterPro"/>
</dbReference>
<keyword evidence="5" id="KW-0378">Hydrolase</keyword>
<feature type="domain" description="Glycoside hydrolase family 65 central catalytic" evidence="2">
    <location>
        <begin position="636"/>
        <end position="993"/>
    </location>
</feature>
<dbReference type="InterPro" id="IPR012341">
    <property type="entry name" value="6hp_glycosidase-like_sf"/>
</dbReference>